<evidence type="ECO:0000256" key="13">
    <source>
        <dbReference type="HAMAP-Rule" id="MF_00530"/>
    </source>
</evidence>
<dbReference type="NCBIfam" id="NF001846">
    <property type="entry name" value="PRK00571.1-3"/>
    <property type="match status" value="1"/>
</dbReference>
<dbReference type="CDD" id="cd12152">
    <property type="entry name" value="F1-ATPase_delta"/>
    <property type="match status" value="1"/>
</dbReference>
<evidence type="ECO:0000256" key="6">
    <source>
        <dbReference type="ARBA" id="ARBA00022781"/>
    </source>
</evidence>
<dbReference type="NCBIfam" id="NF009977">
    <property type="entry name" value="PRK13442.1"/>
    <property type="match status" value="1"/>
</dbReference>
<keyword evidence="10 13" id="KW-0066">ATP synthesis</keyword>
<dbReference type="InterPro" id="IPR020546">
    <property type="entry name" value="ATP_synth_F1_dsu/esu_N"/>
</dbReference>
<organism evidence="17 18">
    <name type="scientific">Tumebacillus lacus</name>
    <dbReference type="NCBI Taxonomy" id="2995335"/>
    <lineage>
        <taxon>Bacteria</taxon>
        <taxon>Bacillati</taxon>
        <taxon>Bacillota</taxon>
        <taxon>Bacilli</taxon>
        <taxon>Bacillales</taxon>
        <taxon>Alicyclobacillaceae</taxon>
        <taxon>Tumebacillus</taxon>
    </lineage>
</organism>
<dbReference type="RefSeq" id="WP_267150785.1">
    <property type="nucleotide sequence ID" value="NZ_JAPMLT010000002.1"/>
</dbReference>
<dbReference type="PANTHER" id="PTHR13822">
    <property type="entry name" value="ATP SYNTHASE DELTA/EPSILON CHAIN"/>
    <property type="match status" value="1"/>
</dbReference>
<comment type="caution">
    <text evidence="17">The sequence shown here is derived from an EMBL/GenBank/DDBJ whole genome shotgun (WGS) entry which is preliminary data.</text>
</comment>
<keyword evidence="5 13" id="KW-0813">Transport</keyword>
<dbReference type="InterPro" id="IPR020547">
    <property type="entry name" value="ATP_synth_F1_esu_C"/>
</dbReference>
<dbReference type="Pfam" id="PF02823">
    <property type="entry name" value="ATP-synt_DE_N"/>
    <property type="match status" value="1"/>
</dbReference>
<keyword evidence="8 13" id="KW-0472">Membrane</keyword>
<keyword evidence="7 13" id="KW-0406">Ion transport</keyword>
<evidence type="ECO:0000256" key="14">
    <source>
        <dbReference type="RuleBase" id="RU003656"/>
    </source>
</evidence>
<evidence type="ECO:0000256" key="4">
    <source>
        <dbReference type="ARBA" id="ARBA00014480"/>
    </source>
</evidence>
<evidence type="ECO:0000256" key="2">
    <source>
        <dbReference type="ARBA" id="ARBA00004202"/>
    </source>
</evidence>
<sequence>MRKMPIEIVTPERKVYENEANLIIARGGDGDIGIMAGHSPVVTTLKISALRVKTDGGDHTIAVSGGFLEVKPDKVTVLAESAELPEEIDVDRASRAKERAERRVKDSKSGDIDARRAELALSRALNRLEVAKIKTGR</sequence>
<evidence type="ECO:0000313" key="17">
    <source>
        <dbReference type="EMBL" id="MCX7569546.1"/>
    </source>
</evidence>
<evidence type="ECO:0000256" key="5">
    <source>
        <dbReference type="ARBA" id="ARBA00022448"/>
    </source>
</evidence>
<evidence type="ECO:0000256" key="3">
    <source>
        <dbReference type="ARBA" id="ARBA00005712"/>
    </source>
</evidence>
<keyword evidence="13" id="KW-1003">Cell membrane</keyword>
<comment type="similarity">
    <text evidence="3 13 14">Belongs to the ATPase epsilon chain family.</text>
</comment>
<dbReference type="Proteomes" id="UP001208017">
    <property type="component" value="Unassembled WGS sequence"/>
</dbReference>
<evidence type="ECO:0000313" key="18">
    <source>
        <dbReference type="Proteomes" id="UP001208017"/>
    </source>
</evidence>
<evidence type="ECO:0000256" key="12">
    <source>
        <dbReference type="ARBA" id="ARBA00031795"/>
    </source>
</evidence>
<dbReference type="Gene3D" id="2.60.15.10">
    <property type="entry name" value="F0F1 ATP synthase delta/epsilon subunit, N-terminal"/>
    <property type="match status" value="1"/>
</dbReference>
<dbReference type="Gene3D" id="1.20.5.440">
    <property type="entry name" value="ATP synthase delta/epsilon subunit, C-terminal domain"/>
    <property type="match status" value="1"/>
</dbReference>
<keyword evidence="9 13" id="KW-0139">CF(1)</keyword>
<evidence type="ECO:0000256" key="9">
    <source>
        <dbReference type="ARBA" id="ARBA00023196"/>
    </source>
</evidence>
<comment type="subcellular location">
    <subcellularLocation>
        <location evidence="2 13">Cell membrane</location>
        <topology evidence="2 13">Peripheral membrane protein</topology>
    </subcellularLocation>
</comment>
<evidence type="ECO:0000256" key="10">
    <source>
        <dbReference type="ARBA" id="ARBA00023310"/>
    </source>
</evidence>
<dbReference type="NCBIfam" id="NF009980">
    <property type="entry name" value="PRK13446.1"/>
    <property type="match status" value="1"/>
</dbReference>
<dbReference type="NCBIfam" id="TIGR01216">
    <property type="entry name" value="ATP_synt_epsi"/>
    <property type="match status" value="1"/>
</dbReference>
<dbReference type="Pfam" id="PF00401">
    <property type="entry name" value="ATP-synt_DE"/>
    <property type="match status" value="1"/>
</dbReference>
<keyword evidence="18" id="KW-1185">Reference proteome</keyword>
<comment type="function">
    <text evidence="1 13">Produces ATP from ADP in the presence of a proton gradient across the membrane.</text>
</comment>
<dbReference type="InterPro" id="IPR001469">
    <property type="entry name" value="ATP_synth_F1_dsu/esu"/>
</dbReference>
<keyword evidence="6 13" id="KW-0375">Hydrogen ion transport</keyword>
<feature type="domain" description="ATP synthase F1 complex delta/epsilon subunit N-terminal" evidence="16">
    <location>
        <begin position="5"/>
        <end position="82"/>
    </location>
</feature>
<protein>
    <recommendedName>
        <fullName evidence="4 13">ATP synthase epsilon chain</fullName>
    </recommendedName>
    <alternativeName>
        <fullName evidence="12 13">ATP synthase F1 sector epsilon subunit</fullName>
    </alternativeName>
    <alternativeName>
        <fullName evidence="11 13">F-ATPase epsilon subunit</fullName>
    </alternativeName>
</protein>
<dbReference type="PANTHER" id="PTHR13822:SF10">
    <property type="entry name" value="ATP SYNTHASE EPSILON CHAIN, CHLOROPLASTIC"/>
    <property type="match status" value="1"/>
</dbReference>
<dbReference type="EMBL" id="JAPMLT010000002">
    <property type="protein sequence ID" value="MCX7569546.1"/>
    <property type="molecule type" value="Genomic_DNA"/>
</dbReference>
<dbReference type="SUPFAM" id="SSF46604">
    <property type="entry name" value="Epsilon subunit of F1F0-ATP synthase C-terminal domain"/>
    <property type="match status" value="1"/>
</dbReference>
<dbReference type="InterPro" id="IPR036771">
    <property type="entry name" value="ATPsynth_dsu/esu_N"/>
</dbReference>
<name>A0ABT3WZA0_9BACL</name>
<dbReference type="InterPro" id="IPR036794">
    <property type="entry name" value="ATP_F1_dsu/esu_C_sf"/>
</dbReference>
<evidence type="ECO:0000256" key="11">
    <source>
        <dbReference type="ARBA" id="ARBA00030215"/>
    </source>
</evidence>
<comment type="subunit">
    <text evidence="13 14">F-type ATPases have 2 components, CF(1) - the catalytic core - and CF(0) - the membrane proton channel. CF(1) has five subunits: alpha(3), beta(3), gamma(1), delta(1), epsilon(1). CF(0) has three main subunits: a, b and c.</text>
</comment>
<gene>
    <name evidence="13" type="primary">atpC</name>
    <name evidence="17" type="ORF">OS242_06190</name>
</gene>
<evidence type="ECO:0000256" key="1">
    <source>
        <dbReference type="ARBA" id="ARBA00003543"/>
    </source>
</evidence>
<dbReference type="SUPFAM" id="SSF51344">
    <property type="entry name" value="Epsilon subunit of F1F0-ATP synthase N-terminal domain"/>
    <property type="match status" value="1"/>
</dbReference>
<evidence type="ECO:0000259" key="15">
    <source>
        <dbReference type="Pfam" id="PF00401"/>
    </source>
</evidence>
<evidence type="ECO:0000256" key="8">
    <source>
        <dbReference type="ARBA" id="ARBA00023136"/>
    </source>
</evidence>
<dbReference type="HAMAP" id="MF_00530">
    <property type="entry name" value="ATP_synth_epsil_bac"/>
    <property type="match status" value="1"/>
</dbReference>
<proteinExistence type="inferred from homology"/>
<evidence type="ECO:0000256" key="7">
    <source>
        <dbReference type="ARBA" id="ARBA00023065"/>
    </source>
</evidence>
<evidence type="ECO:0000259" key="16">
    <source>
        <dbReference type="Pfam" id="PF02823"/>
    </source>
</evidence>
<accession>A0ABT3WZA0</accession>
<feature type="domain" description="ATP synthase epsilon subunit C-terminal" evidence="15">
    <location>
        <begin position="86"/>
        <end position="132"/>
    </location>
</feature>
<reference evidence="17 18" key="1">
    <citation type="submission" date="2022-11" db="EMBL/GenBank/DDBJ databases">
        <title>Study of microbial diversity in lake waters.</title>
        <authorList>
            <person name="Zhang J."/>
        </authorList>
    </citation>
    <scope>NUCLEOTIDE SEQUENCE [LARGE SCALE GENOMIC DNA]</scope>
    <source>
        <strain evidence="17 18">DT12</strain>
    </source>
</reference>